<evidence type="ECO:0000313" key="3">
    <source>
        <dbReference type="Proteomes" id="UP000828390"/>
    </source>
</evidence>
<organism evidence="2 3">
    <name type="scientific">Dreissena polymorpha</name>
    <name type="common">Zebra mussel</name>
    <name type="synonym">Mytilus polymorpha</name>
    <dbReference type="NCBI Taxonomy" id="45954"/>
    <lineage>
        <taxon>Eukaryota</taxon>
        <taxon>Metazoa</taxon>
        <taxon>Spiralia</taxon>
        <taxon>Lophotrochozoa</taxon>
        <taxon>Mollusca</taxon>
        <taxon>Bivalvia</taxon>
        <taxon>Autobranchia</taxon>
        <taxon>Heteroconchia</taxon>
        <taxon>Euheterodonta</taxon>
        <taxon>Imparidentia</taxon>
        <taxon>Neoheterodontei</taxon>
        <taxon>Myida</taxon>
        <taxon>Dreissenoidea</taxon>
        <taxon>Dreissenidae</taxon>
        <taxon>Dreissena</taxon>
    </lineage>
</organism>
<proteinExistence type="predicted"/>
<reference evidence="2" key="1">
    <citation type="journal article" date="2019" name="bioRxiv">
        <title>The Genome of the Zebra Mussel, Dreissena polymorpha: A Resource for Invasive Species Research.</title>
        <authorList>
            <person name="McCartney M.A."/>
            <person name="Auch B."/>
            <person name="Kono T."/>
            <person name="Mallez S."/>
            <person name="Zhang Y."/>
            <person name="Obille A."/>
            <person name="Becker A."/>
            <person name="Abrahante J.E."/>
            <person name="Garbe J."/>
            <person name="Badalamenti J.P."/>
            <person name="Herman A."/>
            <person name="Mangelson H."/>
            <person name="Liachko I."/>
            <person name="Sullivan S."/>
            <person name="Sone E.D."/>
            <person name="Koren S."/>
            <person name="Silverstein K.A.T."/>
            <person name="Beckman K.B."/>
            <person name="Gohl D.M."/>
        </authorList>
    </citation>
    <scope>NUCLEOTIDE SEQUENCE</scope>
    <source>
        <strain evidence="2">Duluth1</strain>
        <tissue evidence="2">Whole animal</tissue>
    </source>
</reference>
<feature type="region of interest" description="Disordered" evidence="1">
    <location>
        <begin position="1"/>
        <end position="73"/>
    </location>
</feature>
<keyword evidence="3" id="KW-1185">Reference proteome</keyword>
<comment type="caution">
    <text evidence="2">The sequence shown here is derived from an EMBL/GenBank/DDBJ whole genome shotgun (WGS) entry which is preliminary data.</text>
</comment>
<dbReference type="Proteomes" id="UP000828390">
    <property type="component" value="Unassembled WGS sequence"/>
</dbReference>
<protein>
    <submittedName>
        <fullName evidence="2">Uncharacterized protein</fullName>
    </submittedName>
</protein>
<accession>A0A9D4IJP8</accession>
<sequence length="109" mass="11136">MIVFQGTSYAPPGFARPRSMGVGSAVGPVGGQAGSPNLGPAASGADQREVLTPPGGQPAGRSRPSPSPLKRHADRGRCALGLKWGIVARLANIDVPFSYAVFINALSLQ</sequence>
<evidence type="ECO:0000256" key="1">
    <source>
        <dbReference type="SAM" id="MobiDB-lite"/>
    </source>
</evidence>
<gene>
    <name evidence="2" type="ORF">DPMN_179584</name>
</gene>
<reference evidence="2" key="2">
    <citation type="submission" date="2020-11" db="EMBL/GenBank/DDBJ databases">
        <authorList>
            <person name="McCartney M.A."/>
            <person name="Auch B."/>
            <person name="Kono T."/>
            <person name="Mallez S."/>
            <person name="Becker A."/>
            <person name="Gohl D.M."/>
            <person name="Silverstein K.A.T."/>
            <person name="Koren S."/>
            <person name="Bechman K.B."/>
            <person name="Herman A."/>
            <person name="Abrahante J.E."/>
            <person name="Garbe J."/>
        </authorList>
    </citation>
    <scope>NUCLEOTIDE SEQUENCE</scope>
    <source>
        <strain evidence="2">Duluth1</strain>
        <tissue evidence="2">Whole animal</tissue>
    </source>
</reference>
<dbReference type="EMBL" id="JAIWYP010000009">
    <property type="protein sequence ID" value="KAH3778131.1"/>
    <property type="molecule type" value="Genomic_DNA"/>
</dbReference>
<evidence type="ECO:0000313" key="2">
    <source>
        <dbReference type="EMBL" id="KAH3778131.1"/>
    </source>
</evidence>
<dbReference type="AlphaFoldDB" id="A0A9D4IJP8"/>
<name>A0A9D4IJP8_DREPO</name>